<dbReference type="HOGENOM" id="CLU_698599_0_0_1"/>
<evidence type="ECO:0000256" key="1">
    <source>
        <dbReference type="SAM" id="MobiDB-lite"/>
    </source>
</evidence>
<feature type="region of interest" description="Disordered" evidence="1">
    <location>
        <begin position="341"/>
        <end position="376"/>
    </location>
</feature>
<evidence type="ECO:0000313" key="2">
    <source>
        <dbReference type="EMBL" id="EFI96100.1"/>
    </source>
</evidence>
<proteinExistence type="predicted"/>
<dbReference type="Proteomes" id="UP000007431">
    <property type="component" value="Unassembled WGS sequence"/>
</dbReference>
<gene>
    <name evidence="2" type="ORF">SCHCODRAFT_257494</name>
</gene>
<dbReference type="EMBL" id="GL377307">
    <property type="protein sequence ID" value="EFI96100.1"/>
    <property type="molecule type" value="Genomic_DNA"/>
</dbReference>
<dbReference type="AlphaFoldDB" id="D8Q7Z0"/>
<name>D8Q7Z0_SCHCM</name>
<dbReference type="InParanoid" id="D8Q7Z0"/>
<dbReference type="VEuPathDB" id="FungiDB:SCHCODRAFT_02689502"/>
<reference evidence="2 3" key="1">
    <citation type="journal article" date="2010" name="Nat. Biotechnol.">
        <title>Genome sequence of the model mushroom Schizophyllum commune.</title>
        <authorList>
            <person name="Ohm R.A."/>
            <person name="de Jong J.F."/>
            <person name="Lugones L.G."/>
            <person name="Aerts A."/>
            <person name="Kothe E."/>
            <person name="Stajich J.E."/>
            <person name="de Vries R.P."/>
            <person name="Record E."/>
            <person name="Levasseur A."/>
            <person name="Baker S.E."/>
            <person name="Bartholomew K.A."/>
            <person name="Coutinho P.M."/>
            <person name="Erdmann S."/>
            <person name="Fowler T.J."/>
            <person name="Gathman A.C."/>
            <person name="Lombard V."/>
            <person name="Henrissat B."/>
            <person name="Knabe N."/>
            <person name="Kuees U."/>
            <person name="Lilly W.W."/>
            <person name="Lindquist E."/>
            <person name="Lucas S."/>
            <person name="Magnuson J.K."/>
            <person name="Piumi F."/>
            <person name="Raudaskoski M."/>
            <person name="Salamov A."/>
            <person name="Schmutz J."/>
            <person name="Schwarze F.W.M.R."/>
            <person name="vanKuyk P.A."/>
            <person name="Horton J.S."/>
            <person name="Grigoriev I.V."/>
            <person name="Woesten H.A.B."/>
        </authorList>
    </citation>
    <scope>NUCLEOTIDE SEQUENCE [LARGE SCALE GENOMIC DNA]</scope>
    <source>
        <strain evidence="3">H4-8 / FGSC 9210</strain>
    </source>
</reference>
<keyword evidence="3" id="KW-1185">Reference proteome</keyword>
<dbReference type="GeneID" id="9586826"/>
<organism evidence="3">
    <name type="scientific">Schizophyllum commune (strain H4-8 / FGSC 9210)</name>
    <name type="common">Split gill fungus</name>
    <dbReference type="NCBI Taxonomy" id="578458"/>
    <lineage>
        <taxon>Eukaryota</taxon>
        <taxon>Fungi</taxon>
        <taxon>Dikarya</taxon>
        <taxon>Basidiomycota</taxon>
        <taxon>Agaricomycotina</taxon>
        <taxon>Agaricomycetes</taxon>
        <taxon>Agaricomycetidae</taxon>
        <taxon>Agaricales</taxon>
        <taxon>Schizophyllaceae</taxon>
        <taxon>Schizophyllum</taxon>
    </lineage>
</organism>
<evidence type="ECO:0000313" key="3">
    <source>
        <dbReference type="Proteomes" id="UP000007431"/>
    </source>
</evidence>
<dbReference type="OrthoDB" id="3045553at2759"/>
<dbReference type="KEGG" id="scm:SCHCO_02689502"/>
<accession>D8Q7Z0</accession>
<dbReference type="RefSeq" id="XP_003031003.1">
    <property type="nucleotide sequence ID" value="XM_003030957.1"/>
</dbReference>
<sequence>MGATAITAQVRMSSSVSAAAPYPPHKGTAIIMCSSTKGDSRLFGVFESDLVGSKLYQLIHEEKSAQPLRQDRDDITHPPVIHLPVDPSEMLVLLDALHGKSESSTVSGGSPIWCSLVLARLSSLYGTPALMAKAFHHLCDVFCCDLDSIYQLPFARDDFTIAVAAVETALACEGAQPWLLPLALAYCAQFSPVLMLHPTSFKTTKPLPTGRSYALSDEHRDICIQAHEAFLAARKYRLSQIYVAPAYECTTPSECRVIIERARKDAEADLSLIGATTKPSPKLAKRLRALCSECLELIDWQDDIALYVILKEAPQILGDSRSWEEIRECALEYLETLPPVEAESRSDDDSDSCSSEFEAESRGRASGSRKKAKVLTSDDERGFVDILAKALNWLE</sequence>
<protein>
    <submittedName>
        <fullName evidence="2">Expressed protein</fullName>
    </submittedName>
</protein>